<dbReference type="Proteomes" id="UP001162162">
    <property type="component" value="Unassembled WGS sequence"/>
</dbReference>
<keyword evidence="2" id="KW-1185">Reference proteome</keyword>
<protein>
    <recommendedName>
        <fullName evidence="3">DUF4817 domain-containing protein</fullName>
    </recommendedName>
</protein>
<evidence type="ECO:0008006" key="3">
    <source>
        <dbReference type="Google" id="ProtNLM"/>
    </source>
</evidence>
<evidence type="ECO:0000313" key="1">
    <source>
        <dbReference type="EMBL" id="KAJ8942744.1"/>
    </source>
</evidence>
<name>A0AAV8XVM7_9CUCU</name>
<proteinExistence type="predicted"/>
<gene>
    <name evidence="1" type="ORF">NQ318_007911</name>
</gene>
<accession>A0AAV8XVM7</accession>
<evidence type="ECO:0000313" key="2">
    <source>
        <dbReference type="Proteomes" id="UP001162162"/>
    </source>
</evidence>
<comment type="caution">
    <text evidence="1">The sequence shown here is derived from an EMBL/GenBank/DDBJ whole genome shotgun (WGS) entry which is preliminary data.</text>
</comment>
<organism evidence="1 2">
    <name type="scientific">Aromia moschata</name>
    <dbReference type="NCBI Taxonomy" id="1265417"/>
    <lineage>
        <taxon>Eukaryota</taxon>
        <taxon>Metazoa</taxon>
        <taxon>Ecdysozoa</taxon>
        <taxon>Arthropoda</taxon>
        <taxon>Hexapoda</taxon>
        <taxon>Insecta</taxon>
        <taxon>Pterygota</taxon>
        <taxon>Neoptera</taxon>
        <taxon>Endopterygota</taxon>
        <taxon>Coleoptera</taxon>
        <taxon>Polyphaga</taxon>
        <taxon>Cucujiformia</taxon>
        <taxon>Chrysomeloidea</taxon>
        <taxon>Cerambycidae</taxon>
        <taxon>Cerambycinae</taxon>
        <taxon>Callichromatini</taxon>
        <taxon>Aromia</taxon>
    </lineage>
</organism>
<dbReference type="EMBL" id="JAPWTK010000315">
    <property type="protein sequence ID" value="KAJ8942744.1"/>
    <property type="molecule type" value="Genomic_DNA"/>
</dbReference>
<reference evidence="1" key="1">
    <citation type="journal article" date="2023" name="Insect Mol. Biol.">
        <title>Genome sequencing provides insights into the evolution of gene families encoding plant cell wall-degrading enzymes in longhorned beetles.</title>
        <authorList>
            <person name="Shin N.R."/>
            <person name="Okamura Y."/>
            <person name="Kirsch R."/>
            <person name="Pauchet Y."/>
        </authorList>
    </citation>
    <scope>NUCLEOTIDE SEQUENCE</scope>
    <source>
        <strain evidence="1">AMC_N1</strain>
    </source>
</reference>
<dbReference type="AlphaFoldDB" id="A0AAV8XVM7"/>
<sequence>MNSEQFLNFSKNEFLCAIDELPLQRRQYKFVQFLQEFKSINQLMFPKVTMPGYESRDKPYLISTQSQNLVVYYYFADFIVTLLSVNAGKHSHIPTADSDGLISHPRLQQKLGSGEGRKFILSQNLSYNVAITLLSVNAGKHSPIPAADSDGLISHPRLQQKLGSGRGGNSSYPKTFLTMWQVCNNIAFWPFLMTLKDSPNAAMFLANLVVITPSADITRAGFFGWLHSNIKEEVEIQGSGLYVYYFGAKVQNFVNGTCVFVFQFRDMVYLTEMHKITIIQMIGYGDRTRTQAEVVLLFQEKYPELPAISQGTVSKIEKQFRERGHVRQLKKNPPNKLSDDRKLDVMLMLEENSHTSSRQTASALNISYSSILRVLP</sequence>